<feature type="region of interest" description="Disordered" evidence="5">
    <location>
        <begin position="226"/>
        <end position="245"/>
    </location>
</feature>
<evidence type="ECO:0000256" key="5">
    <source>
        <dbReference type="SAM" id="MobiDB-lite"/>
    </source>
</evidence>
<dbReference type="Proteomes" id="UP000774570">
    <property type="component" value="Unassembled WGS sequence"/>
</dbReference>
<keyword evidence="2" id="KW-0645">Protease</keyword>
<evidence type="ECO:0000256" key="1">
    <source>
        <dbReference type="ARBA" id="ARBA00006534"/>
    </source>
</evidence>
<dbReference type="Pfam" id="PF03575">
    <property type="entry name" value="Peptidase_S51"/>
    <property type="match status" value="1"/>
</dbReference>
<evidence type="ECO:0000313" key="6">
    <source>
        <dbReference type="EMBL" id="MBW8480810.1"/>
    </source>
</evidence>
<comment type="caution">
    <text evidence="6">The sequence shown here is derived from an EMBL/GenBank/DDBJ whole genome shotgun (WGS) entry which is preliminary data.</text>
</comment>
<sequence length="245" mass="26246">MSTDGQPHILAIGGGSFISDRRDVREPSPLIRYAVDLTGQDRPRVCFLTTAVGDAPDYLAYFYAGFAKLDADVSHLAVYPMPNVDDIREHLLAQDLVYVSGGSVANLLALWRVHGIGDVMREAWEAGVVLSGQSAGALCWHVGGNTDSYGPALRPLTDGLAFLPYSCGVHYDSDPQRRELLHASVGDGTLPRGYAADESVALHYVGTEFVQAVSFREGAGAYLVEPDGSGGAKETRIEPRLLTAP</sequence>
<comment type="similarity">
    <text evidence="1">Belongs to the peptidase S51 family.</text>
</comment>
<dbReference type="PANTHER" id="PTHR20842">
    <property type="entry name" value="PROTEASE S51 ALPHA-ASPARTYL DIPEPTIDASE"/>
    <property type="match status" value="1"/>
</dbReference>
<dbReference type="InterPro" id="IPR029062">
    <property type="entry name" value="Class_I_gatase-like"/>
</dbReference>
<evidence type="ECO:0000256" key="2">
    <source>
        <dbReference type="ARBA" id="ARBA00022670"/>
    </source>
</evidence>
<keyword evidence="4" id="KW-0720">Serine protease</keyword>
<reference evidence="6 7" key="1">
    <citation type="submission" date="2021-07" db="EMBL/GenBank/DDBJ databases">
        <title>Actinomadura sp. PM05-2 isolated from lichen.</title>
        <authorList>
            <person name="Somphong A."/>
            <person name="Phongsopitanun W."/>
            <person name="Tanasupawat S."/>
            <person name="Peongsungnone V."/>
        </authorList>
    </citation>
    <scope>NUCLEOTIDE SEQUENCE [LARGE SCALE GENOMIC DNA]</scope>
    <source>
        <strain evidence="6 7">PM05-2</strain>
    </source>
</reference>
<dbReference type="RefSeq" id="WP_220162085.1">
    <property type="nucleotide sequence ID" value="NZ_JAIBOA010000001.1"/>
</dbReference>
<dbReference type="SUPFAM" id="SSF52317">
    <property type="entry name" value="Class I glutamine amidotransferase-like"/>
    <property type="match status" value="1"/>
</dbReference>
<keyword evidence="3" id="KW-0378">Hydrolase</keyword>
<proteinExistence type="inferred from homology"/>
<dbReference type="PANTHER" id="PTHR20842:SF0">
    <property type="entry name" value="ALPHA-ASPARTYL DIPEPTIDASE"/>
    <property type="match status" value="1"/>
</dbReference>
<accession>A0ABS7FLB2</accession>
<name>A0ABS7FLB2_9ACTN</name>
<evidence type="ECO:0000313" key="7">
    <source>
        <dbReference type="Proteomes" id="UP000774570"/>
    </source>
</evidence>
<protein>
    <submittedName>
        <fullName evidence="6">Peptidase E</fullName>
    </submittedName>
</protein>
<dbReference type="CDD" id="cd03146">
    <property type="entry name" value="GAT1_Peptidase_E"/>
    <property type="match status" value="1"/>
</dbReference>
<keyword evidence="7" id="KW-1185">Reference proteome</keyword>
<dbReference type="Gene3D" id="3.40.50.880">
    <property type="match status" value="1"/>
</dbReference>
<dbReference type="EMBL" id="JAIBOA010000001">
    <property type="protein sequence ID" value="MBW8480810.1"/>
    <property type="molecule type" value="Genomic_DNA"/>
</dbReference>
<dbReference type="InterPro" id="IPR005320">
    <property type="entry name" value="Peptidase_S51"/>
</dbReference>
<gene>
    <name evidence="6" type="ORF">K1Y72_00420</name>
</gene>
<evidence type="ECO:0000256" key="3">
    <source>
        <dbReference type="ARBA" id="ARBA00022801"/>
    </source>
</evidence>
<organism evidence="6 7">
    <name type="scientific">Actinomadura parmotrematis</name>
    <dbReference type="NCBI Taxonomy" id="2864039"/>
    <lineage>
        <taxon>Bacteria</taxon>
        <taxon>Bacillati</taxon>
        <taxon>Actinomycetota</taxon>
        <taxon>Actinomycetes</taxon>
        <taxon>Streptosporangiales</taxon>
        <taxon>Thermomonosporaceae</taxon>
        <taxon>Actinomadura</taxon>
    </lineage>
</organism>
<evidence type="ECO:0000256" key="4">
    <source>
        <dbReference type="ARBA" id="ARBA00022825"/>
    </source>
</evidence>